<sequence>MGAVPPTSSVPPVAGAPSVGQPGAGFGMPPAGTGMPMMPQQPVMFAQPMMRPPFGAAAVPGTQVSFFSVHNAMALTNKYNMFV</sequence>
<evidence type="ECO:0000256" key="1">
    <source>
        <dbReference type="SAM" id="MobiDB-lite"/>
    </source>
</evidence>
<dbReference type="EMBL" id="JASSZA010000004">
    <property type="protein sequence ID" value="KAK2113995.1"/>
    <property type="molecule type" value="Genomic_DNA"/>
</dbReference>
<feature type="region of interest" description="Disordered" evidence="1">
    <location>
        <begin position="1"/>
        <end position="34"/>
    </location>
</feature>
<keyword evidence="3" id="KW-1185">Reference proteome</keyword>
<accession>A0ABQ9VXS9</accession>
<evidence type="ECO:0000313" key="3">
    <source>
        <dbReference type="Proteomes" id="UP001266305"/>
    </source>
</evidence>
<comment type="caution">
    <text evidence="2">The sequence shown here is derived from an EMBL/GenBank/DDBJ whole genome shotgun (WGS) entry which is preliminary data.</text>
</comment>
<name>A0ABQ9VXS9_SAGOE</name>
<protein>
    <submittedName>
        <fullName evidence="2">Clathrin coat assembly protein AP180</fullName>
    </submittedName>
</protein>
<proteinExistence type="predicted"/>
<organism evidence="2 3">
    <name type="scientific">Saguinus oedipus</name>
    <name type="common">Cotton-top tamarin</name>
    <name type="synonym">Oedipomidas oedipus</name>
    <dbReference type="NCBI Taxonomy" id="9490"/>
    <lineage>
        <taxon>Eukaryota</taxon>
        <taxon>Metazoa</taxon>
        <taxon>Chordata</taxon>
        <taxon>Craniata</taxon>
        <taxon>Vertebrata</taxon>
        <taxon>Euteleostomi</taxon>
        <taxon>Mammalia</taxon>
        <taxon>Eutheria</taxon>
        <taxon>Euarchontoglires</taxon>
        <taxon>Primates</taxon>
        <taxon>Haplorrhini</taxon>
        <taxon>Platyrrhini</taxon>
        <taxon>Cebidae</taxon>
        <taxon>Callitrichinae</taxon>
        <taxon>Saguinus</taxon>
    </lineage>
</organism>
<gene>
    <name evidence="2" type="primary">SNAP91</name>
    <name evidence="2" type="ORF">P7K49_008261</name>
</gene>
<dbReference type="Proteomes" id="UP001266305">
    <property type="component" value="Unassembled WGS sequence"/>
</dbReference>
<reference evidence="2 3" key="1">
    <citation type="submission" date="2023-05" db="EMBL/GenBank/DDBJ databases">
        <title>B98-5 Cell Line De Novo Hybrid Assembly: An Optical Mapping Approach.</title>
        <authorList>
            <person name="Kananen K."/>
            <person name="Auerbach J.A."/>
            <person name="Kautto E."/>
            <person name="Blachly J.S."/>
        </authorList>
    </citation>
    <scope>NUCLEOTIDE SEQUENCE [LARGE SCALE GENOMIC DNA]</scope>
    <source>
        <strain evidence="2">B95-8</strain>
        <tissue evidence="2">Cell line</tissue>
    </source>
</reference>
<evidence type="ECO:0000313" key="2">
    <source>
        <dbReference type="EMBL" id="KAK2113995.1"/>
    </source>
</evidence>